<dbReference type="EMBL" id="JAMKFB020000010">
    <property type="protein sequence ID" value="KAL0182010.1"/>
    <property type="molecule type" value="Genomic_DNA"/>
</dbReference>
<sequence length="188" mass="20098">LSSSSTQTSSAGCKSSSAALVKSKGDLRITVRNILQTVAKRSRSEPSVSFGAPEEDRMSIAASEEGLSPDDADNSAEQLPALAAAQAEFEAELVAMLLWAAKDIELEVSKVPSPERSRLDNWFLCAGSEVSTSSTTAPFFPEVHEELTKMLRAPYIARPHLSSFLLTTLDGGAARGLVPANHRHLEES</sequence>
<evidence type="ECO:0000313" key="2">
    <source>
        <dbReference type="EMBL" id="KAL0182010.1"/>
    </source>
</evidence>
<protein>
    <submittedName>
        <fullName evidence="2">Uncharacterized protein</fullName>
    </submittedName>
</protein>
<feature type="non-terminal residue" evidence="2">
    <location>
        <position position="1"/>
    </location>
</feature>
<evidence type="ECO:0000313" key="3">
    <source>
        <dbReference type="Proteomes" id="UP001529510"/>
    </source>
</evidence>
<feature type="non-terminal residue" evidence="2">
    <location>
        <position position="188"/>
    </location>
</feature>
<feature type="region of interest" description="Disordered" evidence="1">
    <location>
        <begin position="39"/>
        <end position="73"/>
    </location>
</feature>
<name>A0ABD0Q6W2_CIRMR</name>
<reference evidence="2 3" key="1">
    <citation type="submission" date="2024-05" db="EMBL/GenBank/DDBJ databases">
        <title>Genome sequencing and assembly of Indian major carp, Cirrhinus mrigala (Hamilton, 1822).</title>
        <authorList>
            <person name="Mohindra V."/>
            <person name="Chowdhury L.M."/>
            <person name="Lal K."/>
            <person name="Jena J.K."/>
        </authorList>
    </citation>
    <scope>NUCLEOTIDE SEQUENCE [LARGE SCALE GENOMIC DNA]</scope>
    <source>
        <strain evidence="2">CM1030</strain>
        <tissue evidence="2">Blood</tissue>
    </source>
</reference>
<evidence type="ECO:0000256" key="1">
    <source>
        <dbReference type="SAM" id="MobiDB-lite"/>
    </source>
</evidence>
<accession>A0ABD0Q6W2</accession>
<gene>
    <name evidence="2" type="ORF">M9458_021385</name>
</gene>
<keyword evidence="3" id="KW-1185">Reference proteome</keyword>
<organism evidence="2 3">
    <name type="scientific">Cirrhinus mrigala</name>
    <name type="common">Mrigala</name>
    <dbReference type="NCBI Taxonomy" id="683832"/>
    <lineage>
        <taxon>Eukaryota</taxon>
        <taxon>Metazoa</taxon>
        <taxon>Chordata</taxon>
        <taxon>Craniata</taxon>
        <taxon>Vertebrata</taxon>
        <taxon>Euteleostomi</taxon>
        <taxon>Actinopterygii</taxon>
        <taxon>Neopterygii</taxon>
        <taxon>Teleostei</taxon>
        <taxon>Ostariophysi</taxon>
        <taxon>Cypriniformes</taxon>
        <taxon>Cyprinidae</taxon>
        <taxon>Labeoninae</taxon>
        <taxon>Labeonini</taxon>
        <taxon>Cirrhinus</taxon>
    </lineage>
</organism>
<proteinExistence type="predicted"/>
<dbReference type="AlphaFoldDB" id="A0ABD0Q6W2"/>
<comment type="caution">
    <text evidence="2">The sequence shown here is derived from an EMBL/GenBank/DDBJ whole genome shotgun (WGS) entry which is preliminary data.</text>
</comment>
<dbReference type="Proteomes" id="UP001529510">
    <property type="component" value="Unassembled WGS sequence"/>
</dbReference>